<dbReference type="PANTHER" id="PTHR10625">
    <property type="entry name" value="HISTONE DEACETYLASE HDAC1-RELATED"/>
    <property type="match status" value="1"/>
</dbReference>
<dbReference type="InterPro" id="IPR023696">
    <property type="entry name" value="Ureohydrolase_dom_sf"/>
</dbReference>
<name>X0U735_9ZZZZ</name>
<dbReference type="AlphaFoldDB" id="X0U735"/>
<dbReference type="EMBL" id="BARS01000940">
    <property type="protein sequence ID" value="GAF84325.1"/>
    <property type="molecule type" value="Genomic_DNA"/>
</dbReference>
<dbReference type="GO" id="GO:0040029">
    <property type="term" value="P:epigenetic regulation of gene expression"/>
    <property type="evidence" value="ECO:0007669"/>
    <property type="project" value="TreeGrafter"/>
</dbReference>
<evidence type="ECO:0000313" key="2">
    <source>
        <dbReference type="EMBL" id="GAF84325.1"/>
    </source>
</evidence>
<dbReference type="CDD" id="cd09992">
    <property type="entry name" value="HDAC_classII"/>
    <property type="match status" value="1"/>
</dbReference>
<comment type="caution">
    <text evidence="2">The sequence shown here is derived from an EMBL/GenBank/DDBJ whole genome shotgun (WGS) entry which is preliminary data.</text>
</comment>
<feature type="non-terminal residue" evidence="2">
    <location>
        <position position="1"/>
    </location>
</feature>
<dbReference type="PRINTS" id="PR01270">
    <property type="entry name" value="HDASUPER"/>
</dbReference>
<dbReference type="InterPro" id="IPR023801">
    <property type="entry name" value="His_deacetylse_dom"/>
</dbReference>
<dbReference type="Gene3D" id="3.40.800.20">
    <property type="entry name" value="Histone deacetylase domain"/>
    <property type="match status" value="1"/>
</dbReference>
<proteinExistence type="predicted"/>
<evidence type="ECO:0000259" key="1">
    <source>
        <dbReference type="Pfam" id="PF00850"/>
    </source>
</evidence>
<dbReference type="Pfam" id="PF00850">
    <property type="entry name" value="Hist_deacetyl"/>
    <property type="match status" value="1"/>
</dbReference>
<feature type="domain" description="Histone deacetylase" evidence="1">
    <location>
        <begin position="7"/>
        <end position="221"/>
    </location>
</feature>
<dbReference type="GO" id="GO:0004407">
    <property type="term" value="F:histone deacetylase activity"/>
    <property type="evidence" value="ECO:0007669"/>
    <property type="project" value="TreeGrafter"/>
</dbReference>
<dbReference type="InterPro" id="IPR037138">
    <property type="entry name" value="His_deacetylse_dom_sf"/>
</dbReference>
<organism evidence="2">
    <name type="scientific">marine sediment metagenome</name>
    <dbReference type="NCBI Taxonomy" id="412755"/>
    <lineage>
        <taxon>unclassified sequences</taxon>
        <taxon>metagenomes</taxon>
        <taxon>ecological metagenomes</taxon>
    </lineage>
</organism>
<dbReference type="PANTHER" id="PTHR10625:SF10">
    <property type="entry name" value="HISTONE DEACETYLASE HDAC1"/>
    <property type="match status" value="1"/>
</dbReference>
<protein>
    <recommendedName>
        <fullName evidence="1">Histone deacetylase domain-containing protein</fullName>
    </recommendedName>
</protein>
<gene>
    <name evidence="2" type="ORF">S01H1_02033</name>
</gene>
<reference evidence="2" key="1">
    <citation type="journal article" date="2014" name="Front. Microbiol.">
        <title>High frequency of phylogenetically diverse reductive dehalogenase-homologous genes in deep subseafloor sedimentary metagenomes.</title>
        <authorList>
            <person name="Kawai M."/>
            <person name="Futagami T."/>
            <person name="Toyoda A."/>
            <person name="Takaki Y."/>
            <person name="Nishi S."/>
            <person name="Hori S."/>
            <person name="Arai W."/>
            <person name="Tsubouchi T."/>
            <person name="Morono Y."/>
            <person name="Uchiyama I."/>
            <person name="Ito T."/>
            <person name="Fujiyama A."/>
            <person name="Inagaki F."/>
            <person name="Takami H."/>
        </authorList>
    </citation>
    <scope>NUCLEOTIDE SEQUENCE</scope>
    <source>
        <strain evidence="2">Expedition CK06-06</strain>
    </source>
</reference>
<accession>X0U735</accession>
<dbReference type="SUPFAM" id="SSF52768">
    <property type="entry name" value="Arginase/deacetylase"/>
    <property type="match status" value="1"/>
</dbReference>
<dbReference type="InterPro" id="IPR000286">
    <property type="entry name" value="HDACs"/>
</dbReference>
<sequence>EHNLMGHPESKERLVRIMGLLEKQGVLERLVAVEATPVSLERLAGNHSESYIDTVRQMSERGGGHLDLDTYMGPRSYEAALMAAGGLVNAVKAMLEGEVDNAFALVRPPGHHAVKARGMGFCIFNNVAVAARYALQEKGLERVLIVDFDVHHGNGSQEAFYDESCVLYFSTHQYPYYPGTGHWREIGRGEGEGYTANVPLPGGVGDEGYGYILADFLYPFVMPSQESP</sequence>